<evidence type="ECO:0000313" key="1">
    <source>
        <dbReference type="EMBL" id="AKC57573.1"/>
    </source>
</evidence>
<gene>
    <name evidence="1" type="ORF">HMPREF1994_00014</name>
</gene>
<accession>A0A0E3Y6B2</accession>
<organism evidence="1">
    <name type="scientific">Fusobacterium phage Funu2</name>
    <dbReference type="NCBI Taxonomy" id="1640978"/>
    <lineage>
        <taxon>Viruses</taxon>
        <taxon>Duplodnaviria</taxon>
        <taxon>Heunggongvirae</taxon>
        <taxon>Uroviricota</taxon>
        <taxon>Caudoviricetes</taxon>
    </lineage>
</organism>
<dbReference type="EMBL" id="KR131711">
    <property type="protein sequence ID" value="AKC57573.1"/>
    <property type="molecule type" value="Genomic_DNA"/>
</dbReference>
<name>A0A0E3Y6B2_9CAUD</name>
<protein>
    <submittedName>
        <fullName evidence="1">Uncharacterized protein</fullName>
    </submittedName>
</protein>
<sequence>MKAIEIDVTDIESRGIIAELPNNINLELIYNTYDSFIYLSILDGLNQRITGFNKVVPNIDFLSLVRNETNLQLRCIKINDFAEEKDKITPQNLNKDYKFFLIGDEYGEVMEAS</sequence>
<proteinExistence type="predicted"/>
<reference evidence="1" key="1">
    <citation type="submission" date="2015-04" db="EMBL/GenBank/DDBJ databases">
        <title>The Genome Sequence of Fusobacterium phage Funu2.</title>
        <authorList>
            <consortium name="The Broad Institute Genomics Platform"/>
            <person name="Earl A."/>
            <person name="Allen-Vercoe E."/>
            <person name="Daigneault M."/>
            <person name="Young S."/>
            <person name="Zeng Q."/>
            <person name="Gargeya S."/>
            <person name="Fitzgerald M."/>
            <person name="Abouelleil A."/>
            <person name="Alvarado L."/>
            <person name="Chapman S."/>
            <person name="Gainer-Dewar J."/>
            <person name="Goldberg J."/>
            <person name="Griggs A."/>
            <person name="Gujja S."/>
            <person name="Hansen M."/>
            <person name="Howarth C."/>
            <person name="Imamovic A."/>
            <person name="Ireland A."/>
            <person name="Larimer J."/>
            <person name="McCowan C."/>
            <person name="Murphy C."/>
            <person name="Pearson M."/>
            <person name="Poon T."/>
            <person name="Priest M."/>
            <person name="Roberts A."/>
            <person name="Saif S."/>
            <person name="Shea T."/>
            <person name="Sykes S."/>
            <person name="Wortman J."/>
            <person name="Nusbaum C."/>
            <person name="Birren B."/>
        </authorList>
    </citation>
    <scope>NUCLEOTIDE SEQUENCE</scope>
</reference>